<dbReference type="KEGG" id="cvn:111115295"/>
<evidence type="ECO:0000313" key="7">
    <source>
        <dbReference type="Proteomes" id="UP000694844"/>
    </source>
</evidence>
<dbReference type="Pfam" id="PF04970">
    <property type="entry name" value="LRAT"/>
    <property type="match status" value="1"/>
</dbReference>
<proteinExistence type="inferred from homology"/>
<dbReference type="AlphaFoldDB" id="A0A8B8C206"/>
<keyword evidence="5" id="KW-0472">Membrane</keyword>
<evidence type="ECO:0000256" key="3">
    <source>
        <dbReference type="ARBA" id="ARBA00022801"/>
    </source>
</evidence>
<keyword evidence="4" id="KW-0443">Lipid metabolism</keyword>
<dbReference type="Gene3D" id="3.90.1720.10">
    <property type="entry name" value="endopeptidase domain like (from Nostoc punctiforme)"/>
    <property type="match status" value="1"/>
</dbReference>
<keyword evidence="3" id="KW-0378">Hydrolase</keyword>
<evidence type="ECO:0000259" key="6">
    <source>
        <dbReference type="PROSITE" id="PS51934"/>
    </source>
</evidence>
<evidence type="ECO:0000313" key="8">
    <source>
        <dbReference type="RefSeq" id="XP_022309692.1"/>
    </source>
</evidence>
<evidence type="ECO:0000256" key="4">
    <source>
        <dbReference type="ARBA" id="ARBA00023098"/>
    </source>
</evidence>
<dbReference type="GO" id="GO:0004623">
    <property type="term" value="F:phospholipase A2 activity"/>
    <property type="evidence" value="ECO:0007669"/>
    <property type="project" value="TreeGrafter"/>
</dbReference>
<keyword evidence="2" id="KW-0808">Transferase</keyword>
<dbReference type="InterPro" id="IPR007053">
    <property type="entry name" value="LRAT_dom"/>
</dbReference>
<evidence type="ECO:0000256" key="2">
    <source>
        <dbReference type="ARBA" id="ARBA00022679"/>
    </source>
</evidence>
<dbReference type="GO" id="GO:0016410">
    <property type="term" value="F:N-acyltransferase activity"/>
    <property type="evidence" value="ECO:0007669"/>
    <property type="project" value="TreeGrafter"/>
</dbReference>
<dbReference type="OrthoDB" id="10051797at2759"/>
<dbReference type="GO" id="GO:0008970">
    <property type="term" value="F:phospholipase A1 activity"/>
    <property type="evidence" value="ECO:0007669"/>
    <property type="project" value="TreeGrafter"/>
</dbReference>
<protein>
    <submittedName>
        <fullName evidence="8">Retinoic acid receptor responder protein 3-like</fullName>
    </submittedName>
</protein>
<evidence type="ECO:0000256" key="1">
    <source>
        <dbReference type="ARBA" id="ARBA00007824"/>
    </source>
</evidence>
<name>A0A8B8C206_CRAVI</name>
<evidence type="ECO:0000256" key="5">
    <source>
        <dbReference type="SAM" id="Phobius"/>
    </source>
</evidence>
<feature type="transmembrane region" description="Helical" evidence="5">
    <location>
        <begin position="166"/>
        <end position="184"/>
    </location>
</feature>
<sequence>MNNRPNPQIGDLIEFKDWMYRHWAVYIGNNRLAHLVGCKDNGILCFSCQNSEIRHDSFSEVEERYRGWRINNLLDANDRYQVRTVREILEFTEKTKGPASYNLFNRNCEHYALVCRYGVNISFQVEKLKAKVPGFVEAIEQTREFRVQSWRKIMTIYLVIKRRKRYFIIIAFFTCAVFAILAWIKCKKGKNKKK</sequence>
<dbReference type="GO" id="GO:0005737">
    <property type="term" value="C:cytoplasm"/>
    <property type="evidence" value="ECO:0007669"/>
    <property type="project" value="TreeGrafter"/>
</dbReference>
<dbReference type="PANTHER" id="PTHR13943:SF31">
    <property type="entry name" value="PHOSPHOLIPASE A AND ACYLTRANSFERASE 3"/>
    <property type="match status" value="1"/>
</dbReference>
<dbReference type="PROSITE" id="PS51934">
    <property type="entry name" value="LRAT"/>
    <property type="match status" value="1"/>
</dbReference>
<keyword evidence="5" id="KW-1133">Transmembrane helix</keyword>
<keyword evidence="5" id="KW-0812">Transmembrane</keyword>
<accession>A0A8B8C206</accession>
<dbReference type="GO" id="GO:0070292">
    <property type="term" value="P:N-acylphosphatidylethanolamine metabolic process"/>
    <property type="evidence" value="ECO:0007669"/>
    <property type="project" value="TreeGrafter"/>
</dbReference>
<organism evidence="7 8">
    <name type="scientific">Crassostrea virginica</name>
    <name type="common">Eastern oyster</name>
    <dbReference type="NCBI Taxonomy" id="6565"/>
    <lineage>
        <taxon>Eukaryota</taxon>
        <taxon>Metazoa</taxon>
        <taxon>Spiralia</taxon>
        <taxon>Lophotrochozoa</taxon>
        <taxon>Mollusca</taxon>
        <taxon>Bivalvia</taxon>
        <taxon>Autobranchia</taxon>
        <taxon>Pteriomorphia</taxon>
        <taxon>Ostreida</taxon>
        <taxon>Ostreoidea</taxon>
        <taxon>Ostreidae</taxon>
        <taxon>Crassostrea</taxon>
    </lineage>
</organism>
<dbReference type="Proteomes" id="UP000694844">
    <property type="component" value="Chromosome 9"/>
</dbReference>
<dbReference type="InterPro" id="IPR051496">
    <property type="entry name" value="H-rev107_PLA/AT"/>
</dbReference>
<feature type="domain" description="LRAT" evidence="6">
    <location>
        <begin position="12"/>
        <end position="124"/>
    </location>
</feature>
<dbReference type="RefSeq" id="XP_022309692.1">
    <property type="nucleotide sequence ID" value="XM_022453984.1"/>
</dbReference>
<dbReference type="PANTHER" id="PTHR13943">
    <property type="entry name" value="HRAS-LIKE SUPPRESSOR - RELATED"/>
    <property type="match status" value="1"/>
</dbReference>
<keyword evidence="7" id="KW-1185">Reference proteome</keyword>
<comment type="similarity">
    <text evidence="1">Belongs to the H-rev107 family.</text>
</comment>
<dbReference type="GeneID" id="111115295"/>
<reference evidence="8" key="1">
    <citation type="submission" date="2025-08" db="UniProtKB">
        <authorList>
            <consortium name="RefSeq"/>
        </authorList>
    </citation>
    <scope>IDENTIFICATION</scope>
    <source>
        <tissue evidence="8">Whole sample</tissue>
    </source>
</reference>
<gene>
    <name evidence="8" type="primary">LOC111115295</name>
</gene>